<keyword evidence="2" id="KW-1185">Reference proteome</keyword>
<sequence>MGRGVKHVQLHWIGSTELRVVSDIDEGVSPIVQAEEMVIRRYMQHVTWPHRRVQLFVLQDLSPLTRQLDLTLASVPGGTTMIASRPVINLYDLAHPERCNVFVNQQAMELAGYWDDLLAVQGLLAHEHAHPLAENMTTHASRSLRTRLAFRPTGSGDGLPQASRLETLLSELLERLVISAPREIFTNQLTLETGFDQALLHLNRRNVANAGRSLAGRAQLRNLLEQDVASGNRSEQVVGQILLGGDLESHLVLAMEIAPFVRAGHDHAARELLRVLEREIFPQLEPQVAPAFAAINRLYIDLAPDLSVEALVTWGQQVAAHLVTALAEHELLVEATVESRYEPGA</sequence>
<evidence type="ECO:0000313" key="1">
    <source>
        <dbReference type="EMBL" id="PDW01093.1"/>
    </source>
</evidence>
<dbReference type="AlphaFoldDB" id="A0A2H3LBU8"/>
<gene>
    <name evidence="1" type="ORF">A9Q02_08025</name>
</gene>
<comment type="caution">
    <text evidence="1">The sequence shown here is derived from an EMBL/GenBank/DDBJ whole genome shotgun (WGS) entry which is preliminary data.</text>
</comment>
<name>A0A2H3LBU8_9CHLR</name>
<organism evidence="1 2">
    <name type="scientific">Candidatus Chloroploca asiatica</name>
    <dbReference type="NCBI Taxonomy" id="1506545"/>
    <lineage>
        <taxon>Bacteria</taxon>
        <taxon>Bacillati</taxon>
        <taxon>Chloroflexota</taxon>
        <taxon>Chloroflexia</taxon>
        <taxon>Chloroflexales</taxon>
        <taxon>Chloroflexineae</taxon>
        <taxon>Oscillochloridaceae</taxon>
        <taxon>Candidatus Chloroploca</taxon>
    </lineage>
</organism>
<proteinExistence type="predicted"/>
<reference evidence="1 2" key="1">
    <citation type="submission" date="2016-05" db="EMBL/GenBank/DDBJ databases">
        <authorList>
            <person name="Lavstsen T."/>
            <person name="Jespersen J.S."/>
        </authorList>
    </citation>
    <scope>NUCLEOTIDE SEQUENCE [LARGE SCALE GENOMIC DNA]</scope>
    <source>
        <strain evidence="1 2">B7-9</strain>
    </source>
</reference>
<dbReference type="EMBL" id="LYXE01000015">
    <property type="protein sequence ID" value="PDW01093.1"/>
    <property type="molecule type" value="Genomic_DNA"/>
</dbReference>
<accession>A0A2H3LBU8</accession>
<protein>
    <submittedName>
        <fullName evidence="1">Uncharacterized protein</fullName>
    </submittedName>
</protein>
<dbReference type="Proteomes" id="UP000220922">
    <property type="component" value="Unassembled WGS sequence"/>
</dbReference>
<evidence type="ECO:0000313" key="2">
    <source>
        <dbReference type="Proteomes" id="UP000220922"/>
    </source>
</evidence>